<dbReference type="Gene3D" id="3.90.1200.10">
    <property type="match status" value="1"/>
</dbReference>
<dbReference type="EMBL" id="CYZH01000008">
    <property type="protein sequence ID" value="CUO37692.1"/>
    <property type="molecule type" value="Genomic_DNA"/>
</dbReference>
<dbReference type="Gene3D" id="3.30.200.20">
    <property type="entry name" value="Phosphorylase Kinase, domain 1"/>
    <property type="match status" value="1"/>
</dbReference>
<accession>A0A174EID1</accession>
<dbReference type="Pfam" id="PF01636">
    <property type="entry name" value="APH"/>
    <property type="match status" value="1"/>
</dbReference>
<dbReference type="InterPro" id="IPR053931">
    <property type="entry name" value="RapZ_C"/>
</dbReference>
<evidence type="ECO:0000259" key="2">
    <source>
        <dbReference type="Pfam" id="PF22740"/>
    </source>
</evidence>
<proteinExistence type="predicted"/>
<evidence type="ECO:0000313" key="4">
    <source>
        <dbReference type="Proteomes" id="UP000095517"/>
    </source>
</evidence>
<evidence type="ECO:0000313" key="3">
    <source>
        <dbReference type="EMBL" id="CUO37692.1"/>
    </source>
</evidence>
<feature type="domain" description="RapZ C-terminal" evidence="2">
    <location>
        <begin position="355"/>
        <end position="479"/>
    </location>
</feature>
<dbReference type="InterPro" id="IPR005337">
    <property type="entry name" value="RapZ-like"/>
</dbReference>
<gene>
    <name evidence="3" type="primary">yhbJ</name>
    <name evidence="3" type="ORF">ERS852397_01912</name>
</gene>
<protein>
    <submittedName>
        <fullName evidence="3">Predicted P-loop-containing kinase</fullName>
    </submittedName>
</protein>
<dbReference type="SUPFAM" id="SSF56112">
    <property type="entry name" value="Protein kinase-like (PK-like)"/>
    <property type="match status" value="1"/>
</dbReference>
<dbReference type="Proteomes" id="UP000095517">
    <property type="component" value="Unassembled WGS sequence"/>
</dbReference>
<dbReference type="GO" id="GO:0016301">
    <property type="term" value="F:kinase activity"/>
    <property type="evidence" value="ECO:0007669"/>
    <property type="project" value="UniProtKB-KW"/>
</dbReference>
<name>A0A174EID1_9BACE</name>
<reference evidence="3 4" key="1">
    <citation type="submission" date="2015-09" db="EMBL/GenBank/DDBJ databases">
        <authorList>
            <consortium name="Pathogen Informatics"/>
        </authorList>
    </citation>
    <scope>NUCLEOTIDE SEQUENCE [LARGE SCALE GENOMIC DNA]</scope>
    <source>
        <strain evidence="3 4">2789STDY5608840</strain>
    </source>
</reference>
<dbReference type="AlphaFoldDB" id="A0A174EID1"/>
<sequence>MFIIPIFARKYVTMITEELQKLYQSYTGVPAENITELPSSGSNRRYFRLTGAQTLIGVYGTSVDENEAFFYMAEHFRKNGLPVPEVHIVSEDKMYYLQEDLGDTLLFHVIEKGRATSVFSEEEKELLRKTIRLLPAIQFAGADGFDFSRCYPQSEFNQRSILWDLNYFKYCFLKATGMEFQEDKLEDDFQKMSDVLLRSSSATFMYRDFQSRNVMIKDGTPWLIDFQGGRKGPFYYDIASFLWQAKAKYPDSLRKELLQEYIEALRKYQPIDESYFYSQLRHFVLFRTLQVLGAYGFRGYFEKKPHFIQSVPYAIANLRELLKEEYPEYPYLCKMLRELTGLKQFTDDLEKRQLTVKVMSFAYKKGIPDDPTGNGGGFVFDCRAVNNPGKYERYKAFIGLDEPVITFLEEDGEILRFLDHVYALVDASVKRYMERGFSNLSVCFGCTGGQHRSVYSAQHLAERLNREFGVKVELVHREQNIKHTFEATI</sequence>
<dbReference type="PANTHER" id="PTHR30448">
    <property type="entry name" value="RNASE ADAPTER PROTEIN RAPZ"/>
    <property type="match status" value="1"/>
</dbReference>
<keyword evidence="3" id="KW-0418">Kinase</keyword>
<keyword evidence="3" id="KW-0808">Transferase</keyword>
<dbReference type="GO" id="GO:0005524">
    <property type="term" value="F:ATP binding"/>
    <property type="evidence" value="ECO:0007669"/>
    <property type="project" value="InterPro"/>
</dbReference>
<dbReference type="PANTHER" id="PTHR30448:SF0">
    <property type="entry name" value="RNASE ADAPTER PROTEIN RAPZ"/>
    <property type="match status" value="1"/>
</dbReference>
<organism evidence="3 4">
    <name type="scientific">Bacteroides finegoldii</name>
    <dbReference type="NCBI Taxonomy" id="338188"/>
    <lineage>
        <taxon>Bacteria</taxon>
        <taxon>Pseudomonadati</taxon>
        <taxon>Bacteroidota</taxon>
        <taxon>Bacteroidia</taxon>
        <taxon>Bacteroidales</taxon>
        <taxon>Bacteroidaceae</taxon>
        <taxon>Bacteroides</taxon>
    </lineage>
</organism>
<dbReference type="InterPro" id="IPR002575">
    <property type="entry name" value="Aminoglycoside_PTrfase"/>
</dbReference>
<dbReference type="Pfam" id="PF22740">
    <property type="entry name" value="PapZ_C"/>
    <property type="match status" value="1"/>
</dbReference>
<evidence type="ECO:0000259" key="1">
    <source>
        <dbReference type="Pfam" id="PF01636"/>
    </source>
</evidence>
<dbReference type="STRING" id="338188.ERS852397_01912"/>
<feature type="domain" description="Aminoglycoside phosphotransferase" evidence="1">
    <location>
        <begin position="34"/>
        <end position="270"/>
    </location>
</feature>
<dbReference type="InterPro" id="IPR011009">
    <property type="entry name" value="Kinase-like_dom_sf"/>
</dbReference>